<evidence type="ECO:0000259" key="3">
    <source>
        <dbReference type="PROSITE" id="PS50835"/>
    </source>
</evidence>
<evidence type="ECO:0000256" key="2">
    <source>
        <dbReference type="SAM" id="Phobius"/>
    </source>
</evidence>
<dbReference type="GeneID" id="106744571"/>
<dbReference type="PROSITE" id="PS50835">
    <property type="entry name" value="IG_LIKE"/>
    <property type="match status" value="1"/>
</dbReference>
<dbReference type="InterPro" id="IPR009030">
    <property type="entry name" value="Growth_fac_rcpt_cys_sf"/>
</dbReference>
<evidence type="ECO:0000313" key="5">
    <source>
        <dbReference type="RefSeq" id="XP_014474952.1"/>
    </source>
</evidence>
<dbReference type="InterPro" id="IPR003599">
    <property type="entry name" value="Ig_sub"/>
</dbReference>
<dbReference type="OrthoDB" id="7692025at2759"/>
<dbReference type="KEGG" id="dqu:106744571"/>
<dbReference type="SUPFAM" id="SSF57184">
    <property type="entry name" value="Growth factor receptor domain"/>
    <property type="match status" value="1"/>
</dbReference>
<protein>
    <submittedName>
        <fullName evidence="5">Uncharacterized protein LOC106744571</fullName>
    </submittedName>
</protein>
<feature type="region of interest" description="Disordered" evidence="1">
    <location>
        <begin position="1"/>
        <end position="25"/>
    </location>
</feature>
<feature type="domain" description="Ig-like" evidence="3">
    <location>
        <begin position="329"/>
        <end position="422"/>
    </location>
</feature>
<feature type="compositionally biased region" description="Basic and acidic residues" evidence="1">
    <location>
        <begin position="162"/>
        <end position="175"/>
    </location>
</feature>
<dbReference type="InterPro" id="IPR036179">
    <property type="entry name" value="Ig-like_dom_sf"/>
</dbReference>
<dbReference type="SUPFAM" id="SSF48726">
    <property type="entry name" value="Immunoglobulin"/>
    <property type="match status" value="1"/>
</dbReference>
<dbReference type="SMART" id="SM00409">
    <property type="entry name" value="IG"/>
    <property type="match status" value="1"/>
</dbReference>
<dbReference type="SMART" id="SM01411">
    <property type="entry name" value="Ephrin_rec_like"/>
    <property type="match status" value="1"/>
</dbReference>
<accession>A0A6P3X9M1</accession>
<feature type="region of interest" description="Disordered" evidence="1">
    <location>
        <begin position="57"/>
        <end position="175"/>
    </location>
</feature>
<feature type="transmembrane region" description="Helical" evidence="2">
    <location>
        <begin position="648"/>
        <end position="673"/>
    </location>
</feature>
<dbReference type="Pfam" id="PF07699">
    <property type="entry name" value="Ephrin_rec_like"/>
    <property type="match status" value="1"/>
</dbReference>
<dbReference type="Proteomes" id="UP000515204">
    <property type="component" value="Unplaced"/>
</dbReference>
<feature type="compositionally biased region" description="Basic residues" evidence="1">
    <location>
        <begin position="57"/>
        <end position="66"/>
    </location>
</feature>
<evidence type="ECO:0000313" key="4">
    <source>
        <dbReference type="Proteomes" id="UP000515204"/>
    </source>
</evidence>
<sequence>MDQVWPTEKSATDDSSGTKYLEPQITESPDIFGSTAAETVGLPIETTCFYVVLKNERKRARAKRDARRREGSLRLPASSVRPRDRLLENVTSERTLRSKKPKRSADGGNTRPKLDEFPDTGDGPSTMRGRKLCGIGENKLKRRTVKHKKSTRNAKCNGKKAKSAEPQKSRVVDSHAPRVREAGSRVVDKKNPDHRRRIVAKASVDHHIRVEDSDNGESEGKLSRHDVAVADRRNKSAPGVGKTRGCADCICDISDVIDRVKSVLDGSSYPLDEIKALNCSRFKETREKIVISVDSDVEEDARAFPQPRYNTESLKGQKYIKPQELGADPRGDLPLENDRDIISLPGLNLNVPCNRDGDGVTWLSSVGRPSYTWKRADGIALYGFVAENGDLELRNVNARDTGNYTCVVTYTGADNEEPVEATYEVRLRVVTLPRYILHGESRYRVRFCDERGLDALTTYLPLKLNNVLCEADICNAYVLTPSCSRNQITMNVLIVPSHIVKLTTIDHKRCNVFCLKAIQDKLSLVLSKNLQIFLEKTIIFRLLHFEQKLVPIVEKPSLARRRRGENGESELDDAFGDDVGLFSSCPAGYGLRGTHCVPCDVDTYSEDGVSRCKKCPPGTYQPNHGARVCRTCTSPLTRGCYNMLWNSFSAVMMTLASLSVMLSIFLLLLWLVCCAKKKFCAKRIISVVSDEGALLQEKHVEEEPLIKDVSENEDQLWDGEYRIKKKRGKFSVNRKRRKQSEKRYEKTHEDEWGSHRIMDAPVNGLDSYRSHEDYNNHYPKQSHRKGPRLPERDFDT</sequence>
<organism evidence="4 5">
    <name type="scientific">Dinoponera quadriceps</name>
    <name type="common">South American ant</name>
    <dbReference type="NCBI Taxonomy" id="609295"/>
    <lineage>
        <taxon>Eukaryota</taxon>
        <taxon>Metazoa</taxon>
        <taxon>Ecdysozoa</taxon>
        <taxon>Arthropoda</taxon>
        <taxon>Hexapoda</taxon>
        <taxon>Insecta</taxon>
        <taxon>Pterygota</taxon>
        <taxon>Neoptera</taxon>
        <taxon>Endopterygota</taxon>
        <taxon>Hymenoptera</taxon>
        <taxon>Apocrita</taxon>
        <taxon>Aculeata</taxon>
        <taxon>Formicoidea</taxon>
        <taxon>Formicidae</taxon>
        <taxon>Ponerinae</taxon>
        <taxon>Ponerini</taxon>
        <taxon>Dinoponera</taxon>
    </lineage>
</organism>
<name>A0A6P3X9M1_DINQU</name>
<keyword evidence="2" id="KW-0812">Transmembrane</keyword>
<evidence type="ECO:0000256" key="1">
    <source>
        <dbReference type="SAM" id="MobiDB-lite"/>
    </source>
</evidence>
<dbReference type="InterPro" id="IPR013783">
    <property type="entry name" value="Ig-like_fold"/>
</dbReference>
<feature type="region of interest" description="Disordered" evidence="1">
    <location>
        <begin position="755"/>
        <end position="796"/>
    </location>
</feature>
<keyword evidence="4" id="KW-1185">Reference proteome</keyword>
<feature type="compositionally biased region" description="Basic residues" evidence="1">
    <location>
        <begin position="140"/>
        <end position="161"/>
    </location>
</feature>
<dbReference type="InterPro" id="IPR011641">
    <property type="entry name" value="Tyr-kin_ephrin_A/B_rcpt-like"/>
</dbReference>
<dbReference type="InterPro" id="IPR007110">
    <property type="entry name" value="Ig-like_dom"/>
</dbReference>
<reference evidence="5" key="1">
    <citation type="submission" date="2025-08" db="UniProtKB">
        <authorList>
            <consortium name="RefSeq"/>
        </authorList>
    </citation>
    <scope>IDENTIFICATION</scope>
</reference>
<proteinExistence type="predicted"/>
<keyword evidence="2" id="KW-0472">Membrane</keyword>
<dbReference type="AlphaFoldDB" id="A0A6P3X9M1"/>
<keyword evidence="2" id="KW-1133">Transmembrane helix</keyword>
<dbReference type="RefSeq" id="XP_014474952.1">
    <property type="nucleotide sequence ID" value="XM_014619466.1"/>
</dbReference>
<dbReference type="Gene3D" id="2.10.50.10">
    <property type="entry name" value="Tumor Necrosis Factor Receptor, subunit A, domain 2"/>
    <property type="match status" value="1"/>
</dbReference>
<gene>
    <name evidence="5" type="primary">LOC106744571</name>
</gene>
<dbReference type="Gene3D" id="2.60.40.10">
    <property type="entry name" value="Immunoglobulins"/>
    <property type="match status" value="1"/>
</dbReference>